<comment type="caution">
    <text evidence="6">The sequence shown here is derived from an EMBL/GenBank/DDBJ whole genome shotgun (WGS) entry which is preliminary data.</text>
</comment>
<dbReference type="GO" id="GO:0006526">
    <property type="term" value="P:L-arginine biosynthetic process"/>
    <property type="evidence" value="ECO:0007669"/>
    <property type="project" value="TreeGrafter"/>
</dbReference>
<dbReference type="Pfam" id="PF00696">
    <property type="entry name" value="AA_kinase"/>
    <property type="match status" value="1"/>
</dbReference>
<dbReference type="Gene3D" id="3.40.1160.10">
    <property type="entry name" value="Acetylglutamate kinase-like"/>
    <property type="match status" value="1"/>
</dbReference>
<proteinExistence type="predicted"/>
<evidence type="ECO:0000259" key="5">
    <source>
        <dbReference type="Pfam" id="PF00696"/>
    </source>
</evidence>
<dbReference type="PRINTS" id="PR00474">
    <property type="entry name" value="GLU5KINASE"/>
</dbReference>
<dbReference type="SUPFAM" id="SSF53633">
    <property type="entry name" value="Carbamate kinase-like"/>
    <property type="match status" value="1"/>
</dbReference>
<evidence type="ECO:0000256" key="2">
    <source>
        <dbReference type="ARBA" id="ARBA00022741"/>
    </source>
</evidence>
<keyword evidence="2" id="KW-0547">Nucleotide-binding</keyword>
<dbReference type="PANTHER" id="PTHR23342:SF20">
    <property type="entry name" value="[LYSW]-AMINOADIPATE KINASE"/>
    <property type="match status" value="1"/>
</dbReference>
<name>T0ZWF2_9ZZZZ</name>
<evidence type="ECO:0000256" key="3">
    <source>
        <dbReference type="ARBA" id="ARBA00022777"/>
    </source>
</evidence>
<dbReference type="GO" id="GO:0005524">
    <property type="term" value="F:ATP binding"/>
    <property type="evidence" value="ECO:0007669"/>
    <property type="project" value="UniProtKB-KW"/>
</dbReference>
<dbReference type="PANTHER" id="PTHR23342">
    <property type="entry name" value="N-ACETYLGLUTAMATE SYNTHASE"/>
    <property type="match status" value="1"/>
</dbReference>
<reference evidence="6" key="1">
    <citation type="submission" date="2013-08" db="EMBL/GenBank/DDBJ databases">
        <authorList>
            <person name="Mendez C."/>
            <person name="Richter M."/>
            <person name="Ferrer M."/>
            <person name="Sanchez J."/>
        </authorList>
    </citation>
    <scope>NUCLEOTIDE SEQUENCE</scope>
</reference>
<gene>
    <name evidence="6" type="ORF">B1B_10679</name>
</gene>
<dbReference type="InterPro" id="IPR001048">
    <property type="entry name" value="Asp/Glu/Uridylate_kinase"/>
</dbReference>
<keyword evidence="1" id="KW-0808">Transferase</keyword>
<evidence type="ECO:0000313" key="6">
    <source>
        <dbReference type="EMBL" id="EQD52551.1"/>
    </source>
</evidence>
<dbReference type="InterPro" id="IPR001057">
    <property type="entry name" value="Glu/AcGlu_kinase"/>
</dbReference>
<feature type="domain" description="Aspartate/glutamate/uridylate kinase" evidence="5">
    <location>
        <begin position="22"/>
        <end position="148"/>
    </location>
</feature>
<keyword evidence="4" id="KW-0067">ATP-binding</keyword>
<dbReference type="EMBL" id="AUZY01006949">
    <property type="protein sequence ID" value="EQD52551.1"/>
    <property type="molecule type" value="Genomic_DNA"/>
</dbReference>
<reference evidence="6" key="2">
    <citation type="journal article" date="2014" name="ISME J.">
        <title>Microbial stratification in low pH oxic and suboxic macroscopic growths along an acid mine drainage.</title>
        <authorList>
            <person name="Mendez-Garcia C."/>
            <person name="Mesa V."/>
            <person name="Sprenger R.R."/>
            <person name="Richter M."/>
            <person name="Diez M.S."/>
            <person name="Solano J."/>
            <person name="Bargiela R."/>
            <person name="Golyshina O.V."/>
            <person name="Manteca A."/>
            <person name="Ramos J.L."/>
            <person name="Gallego J.R."/>
            <person name="Llorente I."/>
            <person name="Martins Dos Santos V.A."/>
            <person name="Jensen O.N."/>
            <person name="Pelaez A.I."/>
            <person name="Sanchez J."/>
            <person name="Ferrer M."/>
        </authorList>
    </citation>
    <scope>NUCLEOTIDE SEQUENCE</scope>
</reference>
<accession>T0ZWF2</accession>
<dbReference type="InterPro" id="IPR036393">
    <property type="entry name" value="AceGlu_kinase-like_sf"/>
</dbReference>
<protein>
    <submittedName>
        <fullName evidence="6">Acetylglutamate/acetylaminoadipate kinase</fullName>
    </submittedName>
</protein>
<dbReference type="AlphaFoldDB" id="T0ZWF2"/>
<organism evidence="6">
    <name type="scientific">mine drainage metagenome</name>
    <dbReference type="NCBI Taxonomy" id="410659"/>
    <lineage>
        <taxon>unclassified sequences</taxon>
        <taxon>metagenomes</taxon>
        <taxon>ecological metagenomes</taxon>
    </lineage>
</organism>
<sequence>MGLDGGLLIARKKEASRAIEDGRVVRVKDDRSGVVEEVRADLLRVLLGAGYVPVVGPPAISRAGELLNVDADRVAAQVAVALGAETLLLLTNVVGVLRDRNDPASRIDSVSRDAVDSMMPYAEGRMRKKILAAREAAAGGVGRIVIASSMVPEPVEHALAGHGTVIE</sequence>
<dbReference type="GO" id="GO:0003991">
    <property type="term" value="F:acetylglutamate kinase activity"/>
    <property type="evidence" value="ECO:0007669"/>
    <property type="project" value="TreeGrafter"/>
</dbReference>
<evidence type="ECO:0000256" key="1">
    <source>
        <dbReference type="ARBA" id="ARBA00022679"/>
    </source>
</evidence>
<evidence type="ECO:0000256" key="4">
    <source>
        <dbReference type="ARBA" id="ARBA00022840"/>
    </source>
</evidence>
<keyword evidence="3 6" id="KW-0418">Kinase</keyword>